<protein>
    <submittedName>
        <fullName evidence="3">Uncharacterized protein</fullName>
    </submittedName>
</protein>
<evidence type="ECO:0000313" key="3">
    <source>
        <dbReference type="EMBL" id="KAK3201676.1"/>
    </source>
</evidence>
<name>A0AAN6LT56_9PLEO</name>
<dbReference type="EMBL" id="WVTA01000015">
    <property type="protein sequence ID" value="KAK3201676.1"/>
    <property type="molecule type" value="Genomic_DNA"/>
</dbReference>
<feature type="region of interest" description="Disordered" evidence="1">
    <location>
        <begin position="77"/>
        <end position="101"/>
    </location>
</feature>
<dbReference type="Proteomes" id="UP001280581">
    <property type="component" value="Unassembled WGS sequence"/>
</dbReference>
<feature type="chain" id="PRO_5042928431" evidence="2">
    <location>
        <begin position="18"/>
        <end position="101"/>
    </location>
</feature>
<keyword evidence="2" id="KW-0732">Signal</keyword>
<dbReference type="AlphaFoldDB" id="A0AAN6LT56"/>
<evidence type="ECO:0000313" key="4">
    <source>
        <dbReference type="Proteomes" id="UP001280581"/>
    </source>
</evidence>
<organism evidence="3 4">
    <name type="scientific">Pseudopithomyces chartarum</name>
    <dbReference type="NCBI Taxonomy" id="1892770"/>
    <lineage>
        <taxon>Eukaryota</taxon>
        <taxon>Fungi</taxon>
        <taxon>Dikarya</taxon>
        <taxon>Ascomycota</taxon>
        <taxon>Pezizomycotina</taxon>
        <taxon>Dothideomycetes</taxon>
        <taxon>Pleosporomycetidae</taxon>
        <taxon>Pleosporales</taxon>
        <taxon>Massarineae</taxon>
        <taxon>Didymosphaeriaceae</taxon>
        <taxon>Pseudopithomyces</taxon>
    </lineage>
</organism>
<accession>A0AAN6LT56</accession>
<sequence>MHPKFLIPSLLASLSSAHCPRSFLESAVSAYLTSQLSGSTAPLASYLSISTPYTENAIPSTSPAASYLPPSLSPTIALYTTSPPAPPSPSSSSPTPQPPTS</sequence>
<feature type="signal peptide" evidence="2">
    <location>
        <begin position="1"/>
        <end position="17"/>
    </location>
</feature>
<comment type="caution">
    <text evidence="3">The sequence shown here is derived from an EMBL/GenBank/DDBJ whole genome shotgun (WGS) entry which is preliminary data.</text>
</comment>
<reference evidence="3 4" key="1">
    <citation type="submission" date="2021-02" db="EMBL/GenBank/DDBJ databases">
        <title>Genome assembly of Pseudopithomyces chartarum.</title>
        <authorList>
            <person name="Jauregui R."/>
            <person name="Singh J."/>
            <person name="Voisey C."/>
        </authorList>
    </citation>
    <scope>NUCLEOTIDE SEQUENCE [LARGE SCALE GENOMIC DNA]</scope>
    <source>
        <strain evidence="3 4">AGR01</strain>
    </source>
</reference>
<keyword evidence="4" id="KW-1185">Reference proteome</keyword>
<feature type="compositionally biased region" description="Pro residues" evidence="1">
    <location>
        <begin position="83"/>
        <end position="101"/>
    </location>
</feature>
<evidence type="ECO:0000256" key="1">
    <source>
        <dbReference type="SAM" id="MobiDB-lite"/>
    </source>
</evidence>
<gene>
    <name evidence="3" type="ORF">GRF29_164g236037</name>
</gene>
<proteinExistence type="predicted"/>
<evidence type="ECO:0000256" key="2">
    <source>
        <dbReference type="SAM" id="SignalP"/>
    </source>
</evidence>